<comment type="caution">
    <text evidence="7">The sequence shown here is derived from an EMBL/GenBank/DDBJ whole genome shotgun (WGS) entry which is preliminary data.</text>
</comment>
<evidence type="ECO:0000256" key="3">
    <source>
        <dbReference type="ARBA" id="ARBA00022989"/>
    </source>
</evidence>
<feature type="compositionally biased region" description="Polar residues" evidence="5">
    <location>
        <begin position="133"/>
        <end position="149"/>
    </location>
</feature>
<dbReference type="VEuPathDB" id="FungiDB:ATCC64974_97680"/>
<dbReference type="GO" id="GO:0031398">
    <property type="term" value="P:positive regulation of protein ubiquitination"/>
    <property type="evidence" value="ECO:0007669"/>
    <property type="project" value="TreeGrafter"/>
</dbReference>
<feature type="compositionally biased region" description="Basic and acidic residues" evidence="5">
    <location>
        <begin position="51"/>
        <end position="62"/>
    </location>
</feature>
<dbReference type="EMBL" id="BCMY01000015">
    <property type="protein sequence ID" value="GAQ45203.1"/>
    <property type="molecule type" value="Genomic_DNA"/>
</dbReference>
<keyword evidence="3 6" id="KW-1133">Transmembrane helix</keyword>
<evidence type="ECO:0000256" key="1">
    <source>
        <dbReference type="ARBA" id="ARBA00004141"/>
    </source>
</evidence>
<dbReference type="GO" id="GO:0006511">
    <property type="term" value="P:ubiquitin-dependent protein catabolic process"/>
    <property type="evidence" value="ECO:0007669"/>
    <property type="project" value="TreeGrafter"/>
</dbReference>
<feature type="transmembrane region" description="Helical" evidence="6">
    <location>
        <begin position="215"/>
        <end position="236"/>
    </location>
</feature>
<dbReference type="VEuPathDB" id="FungiDB:An06g01360"/>
<name>A0A124BYD4_ASPNG</name>
<dbReference type="GO" id="GO:0048471">
    <property type="term" value="C:perinuclear region of cytoplasm"/>
    <property type="evidence" value="ECO:0007669"/>
    <property type="project" value="TreeGrafter"/>
</dbReference>
<sequence length="367" mass="39220">MSSQRYQRVNARDEDDDDTPQSHSSIPLRPTPSSPPPSFHSRSSSPSSRRLLHDDPHRDHADQTLADAFGDGSDSESDEEPDDRQRLMRAQPDFRPVADTSSAAAAASSSSSGSEQQSGDSRIGGSLPRRQTILPSFSTPSSGASRVISSSNDGVFANLAAKPERGEKNEDLPPSYEEAAADATPPYWETTILAPGISSDEVFVDGLPVGSIFSFVWNAMISMSFQLVGFLLTYLLHTTHAAKNGSRAGLGLTLVQYGFYMKGGSESKGSDEGGADYVTPPDPNSHNFDPNNVDGGAGGDGGGGAVSSITTSEWISYVLMIVGWFILIRAISDFLRARRHEQLVLQSPERGLSVPVIAEGERSETVV</sequence>
<feature type="compositionally biased region" description="Acidic residues" evidence="5">
    <location>
        <begin position="73"/>
        <end position="82"/>
    </location>
</feature>
<dbReference type="InterPro" id="IPR019325">
    <property type="entry name" value="NEDD4/Bsd2"/>
</dbReference>
<dbReference type="GO" id="GO:0005794">
    <property type="term" value="C:Golgi apparatus"/>
    <property type="evidence" value="ECO:0007669"/>
    <property type="project" value="TreeGrafter"/>
</dbReference>
<dbReference type="OrthoDB" id="10003116at2759"/>
<keyword evidence="4 6" id="KW-0472">Membrane</keyword>
<dbReference type="VEuPathDB" id="FungiDB:M747DRAFT_296519"/>
<feature type="compositionally biased region" description="Pro residues" evidence="5">
    <location>
        <begin position="29"/>
        <end position="38"/>
    </location>
</feature>
<dbReference type="GO" id="GO:0005783">
    <property type="term" value="C:endoplasmic reticulum"/>
    <property type="evidence" value="ECO:0007669"/>
    <property type="project" value="TreeGrafter"/>
</dbReference>
<evidence type="ECO:0000256" key="6">
    <source>
        <dbReference type="SAM" id="Phobius"/>
    </source>
</evidence>
<evidence type="ECO:0000313" key="7">
    <source>
        <dbReference type="EMBL" id="GAQ45203.1"/>
    </source>
</evidence>
<feature type="compositionally biased region" description="Low complexity" evidence="5">
    <location>
        <begin position="98"/>
        <end position="121"/>
    </location>
</feature>
<evidence type="ECO:0000256" key="5">
    <source>
        <dbReference type="SAM" id="MobiDB-lite"/>
    </source>
</evidence>
<gene>
    <name evidence="7" type="ORF">ABL_07864</name>
</gene>
<reference evidence="8" key="1">
    <citation type="journal article" date="2016" name="Genome Announc.">
        <title>Draft genome sequence of Aspergillus niger strain An76.</title>
        <authorList>
            <person name="Gong W."/>
            <person name="Cheng Z."/>
            <person name="Zhang H."/>
            <person name="Liu L."/>
            <person name="Gao P."/>
            <person name="Wang L."/>
        </authorList>
    </citation>
    <scope>NUCLEOTIDE SEQUENCE [LARGE SCALE GENOMIC DNA]</scope>
    <source>
        <strain evidence="8">An76</strain>
    </source>
</reference>
<dbReference type="Proteomes" id="UP000068243">
    <property type="component" value="Unassembled WGS sequence"/>
</dbReference>
<dbReference type="GO" id="GO:0030001">
    <property type="term" value="P:metal ion transport"/>
    <property type="evidence" value="ECO:0007669"/>
    <property type="project" value="InterPro"/>
</dbReference>
<dbReference type="CDD" id="cd22212">
    <property type="entry name" value="NDFIP-like"/>
    <property type="match status" value="1"/>
</dbReference>
<evidence type="ECO:0000256" key="2">
    <source>
        <dbReference type="ARBA" id="ARBA00022692"/>
    </source>
</evidence>
<dbReference type="PANTHER" id="PTHR13396:SF5">
    <property type="entry name" value="NEDD4 FAMILY INTERACTING PROTEIN"/>
    <property type="match status" value="1"/>
</dbReference>
<protein>
    <submittedName>
        <fullName evidence="7">Metal homeostatis protein Bsd2</fullName>
    </submittedName>
</protein>
<organism evidence="7 8">
    <name type="scientific">Aspergillus niger</name>
    <dbReference type="NCBI Taxonomy" id="5061"/>
    <lineage>
        <taxon>Eukaryota</taxon>
        <taxon>Fungi</taxon>
        <taxon>Dikarya</taxon>
        <taxon>Ascomycota</taxon>
        <taxon>Pezizomycotina</taxon>
        <taxon>Eurotiomycetes</taxon>
        <taxon>Eurotiomycetidae</taxon>
        <taxon>Eurotiales</taxon>
        <taxon>Aspergillaceae</taxon>
        <taxon>Aspergillus</taxon>
        <taxon>Aspergillus subgen. Circumdati</taxon>
    </lineage>
</organism>
<feature type="region of interest" description="Disordered" evidence="5">
    <location>
        <begin position="1"/>
        <end position="149"/>
    </location>
</feature>
<evidence type="ECO:0000256" key="4">
    <source>
        <dbReference type="ARBA" id="ARBA00023136"/>
    </source>
</evidence>
<comment type="subcellular location">
    <subcellularLocation>
        <location evidence="1">Membrane</location>
        <topology evidence="1">Multi-pass membrane protein</topology>
    </subcellularLocation>
</comment>
<evidence type="ECO:0000313" key="8">
    <source>
        <dbReference type="Proteomes" id="UP000068243"/>
    </source>
</evidence>
<dbReference type="GO" id="GO:0016020">
    <property type="term" value="C:membrane"/>
    <property type="evidence" value="ECO:0007669"/>
    <property type="project" value="UniProtKB-SubCell"/>
</dbReference>
<dbReference type="PANTHER" id="PTHR13396">
    <property type="entry name" value="NEDD4 FAMILY INTERACTING PROTEIN 1/2"/>
    <property type="match status" value="1"/>
</dbReference>
<dbReference type="VEuPathDB" id="FungiDB:ASPNIDRAFT2_1114297"/>
<accession>A0A124BYD4</accession>
<feature type="compositionally biased region" description="Low complexity" evidence="5">
    <location>
        <begin position="39"/>
        <end position="49"/>
    </location>
</feature>
<dbReference type="Pfam" id="PF10176">
    <property type="entry name" value="NEDD4_Bsd2"/>
    <property type="match status" value="1"/>
</dbReference>
<feature type="transmembrane region" description="Helical" evidence="6">
    <location>
        <begin position="314"/>
        <end position="332"/>
    </location>
</feature>
<dbReference type="OMA" id="SFVWNGM"/>
<feature type="region of interest" description="Disordered" evidence="5">
    <location>
        <begin position="266"/>
        <end position="304"/>
    </location>
</feature>
<dbReference type="PaxDb" id="5061-CADANGAP00005036"/>
<keyword evidence="2 6" id="KW-0812">Transmembrane</keyword>
<dbReference type="AlphaFoldDB" id="A0A124BYD4"/>
<dbReference type="GO" id="GO:0007034">
    <property type="term" value="P:vacuolar transport"/>
    <property type="evidence" value="ECO:0007669"/>
    <property type="project" value="InterPro"/>
</dbReference>
<proteinExistence type="predicted"/>
<feature type="compositionally biased region" description="Gly residues" evidence="5">
    <location>
        <begin position="295"/>
        <end position="304"/>
    </location>
</feature>